<gene>
    <name evidence="2" type="ORF">SAMN04487945_0293</name>
</gene>
<name>A0A1I0MQS5_9EURY</name>
<evidence type="ECO:0000313" key="3">
    <source>
        <dbReference type="Proteomes" id="UP000198518"/>
    </source>
</evidence>
<feature type="compositionally biased region" description="Basic and acidic residues" evidence="1">
    <location>
        <begin position="1"/>
        <end position="15"/>
    </location>
</feature>
<reference evidence="2 3" key="1">
    <citation type="submission" date="2016-10" db="EMBL/GenBank/DDBJ databases">
        <authorList>
            <person name="de Groot N.N."/>
        </authorList>
    </citation>
    <scope>NUCLEOTIDE SEQUENCE [LARGE SCALE GENOMIC DNA]</scope>
    <source>
        <strain evidence="2 3">CGMCC 1.5337</strain>
    </source>
</reference>
<feature type="region of interest" description="Disordered" evidence="1">
    <location>
        <begin position="1"/>
        <end position="43"/>
    </location>
</feature>
<feature type="compositionally biased region" description="Acidic residues" evidence="1">
    <location>
        <begin position="34"/>
        <end position="43"/>
    </location>
</feature>
<dbReference type="AlphaFoldDB" id="A0A1I0MQS5"/>
<accession>A0A1I0MQS5</accession>
<organism evidence="2 3">
    <name type="scientific">Halobacterium jilantaiense</name>
    <dbReference type="NCBI Taxonomy" id="355548"/>
    <lineage>
        <taxon>Archaea</taxon>
        <taxon>Methanobacteriati</taxon>
        <taxon>Methanobacteriota</taxon>
        <taxon>Stenosarchaea group</taxon>
        <taxon>Halobacteria</taxon>
        <taxon>Halobacteriales</taxon>
        <taxon>Halobacteriaceae</taxon>
        <taxon>Halobacterium</taxon>
    </lineage>
</organism>
<dbReference type="Proteomes" id="UP000198518">
    <property type="component" value="Unassembled WGS sequence"/>
</dbReference>
<keyword evidence="3" id="KW-1185">Reference proteome</keyword>
<evidence type="ECO:0000256" key="1">
    <source>
        <dbReference type="SAM" id="MobiDB-lite"/>
    </source>
</evidence>
<evidence type="ECO:0000313" key="2">
    <source>
        <dbReference type="EMBL" id="SEV90946.1"/>
    </source>
</evidence>
<protein>
    <submittedName>
        <fullName evidence="2">Uncharacterized protein</fullName>
    </submittedName>
</protein>
<proteinExistence type="predicted"/>
<sequence>MSHRITESEQRRMEEFASTPKYRRGPHLLQPASSEDDDAESNQ</sequence>
<dbReference type="EMBL" id="FOJA01000001">
    <property type="protein sequence ID" value="SEV90946.1"/>
    <property type="molecule type" value="Genomic_DNA"/>
</dbReference>